<keyword evidence="2" id="KW-1133">Transmembrane helix</keyword>
<evidence type="ECO:0000256" key="1">
    <source>
        <dbReference type="ARBA" id="ARBA00023002"/>
    </source>
</evidence>
<dbReference type="Pfam" id="PF01266">
    <property type="entry name" value="DAO"/>
    <property type="match status" value="1"/>
</dbReference>
<dbReference type="SUPFAM" id="SSF54373">
    <property type="entry name" value="FAD-linked reductases, C-terminal domain"/>
    <property type="match status" value="1"/>
</dbReference>
<feature type="domain" description="FAD dependent oxidoreductase" evidence="3">
    <location>
        <begin position="6"/>
        <end position="398"/>
    </location>
</feature>
<dbReference type="EC" id="1.4.99.-" evidence="4"/>
<dbReference type="SUPFAM" id="SSF51905">
    <property type="entry name" value="FAD/NAD(P)-binding domain"/>
    <property type="match status" value="1"/>
</dbReference>
<evidence type="ECO:0000256" key="2">
    <source>
        <dbReference type="SAM" id="Phobius"/>
    </source>
</evidence>
<dbReference type="InterPro" id="IPR006076">
    <property type="entry name" value="FAD-dep_OxRdtase"/>
</dbReference>
<gene>
    <name evidence="4" type="primary">dadA_2</name>
    <name evidence="4" type="ORF">DLNHIDIE_03057</name>
</gene>
<reference evidence="4 5" key="1">
    <citation type="submission" date="2019-03" db="EMBL/GenBank/DDBJ databases">
        <title>New insights into Acidothiobacillus thiooxidans sulfur metabolism through coupled gene expression, solution geochemistry, microscopy and spectroscopy analyses.</title>
        <authorList>
            <person name="Camacho D."/>
            <person name="Frazao R."/>
            <person name="Fouillen A."/>
            <person name="Nanci A."/>
            <person name="Lang B.F."/>
            <person name="Apte S.C."/>
            <person name="Baron C."/>
            <person name="Warren L.A."/>
        </authorList>
    </citation>
    <scope>NUCLEOTIDE SEQUENCE [LARGE SCALE GENOMIC DNA]</scope>
    <source>
        <strain evidence="4 5">ATCC 19377</strain>
    </source>
</reference>
<dbReference type="Gene3D" id="3.30.9.10">
    <property type="entry name" value="D-Amino Acid Oxidase, subunit A, domain 2"/>
    <property type="match status" value="1"/>
</dbReference>
<dbReference type="InterPro" id="IPR036188">
    <property type="entry name" value="FAD/NAD-bd_sf"/>
</dbReference>
<dbReference type="Gene3D" id="3.50.50.60">
    <property type="entry name" value="FAD/NAD(P)-binding domain"/>
    <property type="match status" value="2"/>
</dbReference>
<keyword evidence="2" id="KW-0812">Transmembrane</keyword>
<evidence type="ECO:0000313" key="4">
    <source>
        <dbReference type="EMBL" id="TQN49648.1"/>
    </source>
</evidence>
<dbReference type="EMBL" id="SZUV01000003">
    <property type="protein sequence ID" value="TQN49648.1"/>
    <property type="molecule type" value="Genomic_DNA"/>
</dbReference>
<proteinExistence type="predicted"/>
<evidence type="ECO:0000313" key="5">
    <source>
        <dbReference type="Proteomes" id="UP000315403"/>
    </source>
</evidence>
<dbReference type="GO" id="GO:0005737">
    <property type="term" value="C:cytoplasm"/>
    <property type="evidence" value="ECO:0007669"/>
    <property type="project" value="TreeGrafter"/>
</dbReference>
<dbReference type="PANTHER" id="PTHR13847">
    <property type="entry name" value="SARCOSINE DEHYDROGENASE-RELATED"/>
    <property type="match status" value="1"/>
</dbReference>
<protein>
    <submittedName>
        <fullName evidence="4">D-amino acid dehydrogenase</fullName>
        <ecNumber evidence="4">1.4.99.-</ecNumber>
    </submittedName>
</protein>
<dbReference type="Proteomes" id="UP000315403">
    <property type="component" value="Unassembled WGS sequence"/>
</dbReference>
<sequence>MYKSEVIVFGGGIIGVSIAVHLILRGISVVLVDRDEPGQGASFGNAGLIQTEAVLPKKFPQHITEILKYATNSSNESYYRIKTLPSLAVPFAKFWYHSHAERYHRISEHYAALIERSLPEHLFLAELTGAQHYLANNGWLQLHDNDSDFFNARNDAAHRASRFRMTYSVLSSSEAMELEPALQQKFGGVIHWTQPYSVSNPFGVLTHYLNYFKNAGGIYVHGNLSGLKKSSGGWSYTHETGVISSDRIVFALGGGSNEALRIMGKNVPLFVKRGYHMHYSSPGNLPLIHHAMLNATGGFVLAPMEKGIRLTTGAEFCRLGDNTNSIQLIRSEKMARKMLPELGKSIDNTAWHGYRPCIADMLPVIGPDTNDNSVYYAFGHCHQGFTMGPLTGRLIADLITQRDSSFDLKPYSISRFG</sequence>
<feature type="transmembrane region" description="Helical" evidence="2">
    <location>
        <begin position="6"/>
        <end position="24"/>
    </location>
</feature>
<keyword evidence="1 4" id="KW-0560">Oxidoreductase</keyword>
<accession>A0A543PZZ9</accession>
<dbReference type="AlphaFoldDB" id="A0A543PZZ9"/>
<dbReference type="GO" id="GO:0016491">
    <property type="term" value="F:oxidoreductase activity"/>
    <property type="evidence" value="ECO:0007669"/>
    <property type="project" value="UniProtKB-KW"/>
</dbReference>
<organism evidence="4 5">
    <name type="scientific">Acidithiobacillus thiooxidans ATCC 19377</name>
    <dbReference type="NCBI Taxonomy" id="637390"/>
    <lineage>
        <taxon>Bacteria</taxon>
        <taxon>Pseudomonadati</taxon>
        <taxon>Pseudomonadota</taxon>
        <taxon>Acidithiobacillia</taxon>
        <taxon>Acidithiobacillales</taxon>
        <taxon>Acidithiobacillaceae</taxon>
        <taxon>Acidithiobacillus</taxon>
    </lineage>
</organism>
<dbReference type="RefSeq" id="WP_142089703.1">
    <property type="nucleotide sequence ID" value="NZ_SZUV01000003.1"/>
</dbReference>
<keyword evidence="2" id="KW-0472">Membrane</keyword>
<comment type="caution">
    <text evidence="4">The sequence shown here is derived from an EMBL/GenBank/DDBJ whole genome shotgun (WGS) entry which is preliminary data.</text>
</comment>
<evidence type="ECO:0000259" key="3">
    <source>
        <dbReference type="Pfam" id="PF01266"/>
    </source>
</evidence>
<name>A0A543PZZ9_ACITH</name>
<dbReference type="PANTHER" id="PTHR13847:SF289">
    <property type="entry name" value="GLYCINE OXIDASE"/>
    <property type="match status" value="1"/>
</dbReference>